<gene>
    <name evidence="2" type="ORF">OBRU01_17310</name>
</gene>
<protein>
    <submittedName>
        <fullName evidence="2">Osiris 21</fullName>
    </submittedName>
</protein>
<dbReference type="AlphaFoldDB" id="A0A0L7L0X0"/>
<dbReference type="Pfam" id="PF07898">
    <property type="entry name" value="DUF1676"/>
    <property type="match status" value="1"/>
</dbReference>
<dbReference type="Proteomes" id="UP000037510">
    <property type="component" value="Unassembled WGS sequence"/>
</dbReference>
<evidence type="ECO:0000313" key="3">
    <source>
        <dbReference type="Proteomes" id="UP000037510"/>
    </source>
</evidence>
<evidence type="ECO:0000313" key="2">
    <source>
        <dbReference type="EMBL" id="KOB69065.1"/>
    </source>
</evidence>
<comment type="caution">
    <text evidence="2">The sequence shown here is derived from an EMBL/GenBank/DDBJ whole genome shotgun (WGS) entry which is preliminary data.</text>
</comment>
<name>A0A0L7L0X0_OPEBR</name>
<keyword evidence="1" id="KW-0732">Signal</keyword>
<sequence length="292" mass="32638">MDSTNQKTQRNHRKMEWRCSLIVMLLLTQVRSQEIEAKIDVDSQCHSCSNSNNDSPDIVDSILDIVSTIAERNVNVNKTIHKLELEMEILLEKALDKDRYEIIEGIEIKPDGAKRTEDTRDVEESEGRALFSKYTYEYRMLQKVKNFVDTHVVSINLPKAAEFMGFRSFGLNKFLLPLFIGGQILIKSLSAGSSQASYPPMTAEEPTSYNSDQKDVMGYETNQQGTYVYPDMYGTTEPEANDLGNIDMSSHACGLPATGIAGFAACDKRTGVEAKLDASYGAALDARRTFES</sequence>
<feature type="chain" id="PRO_5005573033" evidence="1">
    <location>
        <begin position="33"/>
        <end position="292"/>
    </location>
</feature>
<organism evidence="2 3">
    <name type="scientific">Operophtera brumata</name>
    <name type="common">Winter moth</name>
    <name type="synonym">Phalaena brumata</name>
    <dbReference type="NCBI Taxonomy" id="104452"/>
    <lineage>
        <taxon>Eukaryota</taxon>
        <taxon>Metazoa</taxon>
        <taxon>Ecdysozoa</taxon>
        <taxon>Arthropoda</taxon>
        <taxon>Hexapoda</taxon>
        <taxon>Insecta</taxon>
        <taxon>Pterygota</taxon>
        <taxon>Neoptera</taxon>
        <taxon>Endopterygota</taxon>
        <taxon>Lepidoptera</taxon>
        <taxon>Glossata</taxon>
        <taxon>Ditrysia</taxon>
        <taxon>Geometroidea</taxon>
        <taxon>Geometridae</taxon>
        <taxon>Larentiinae</taxon>
        <taxon>Operophtera</taxon>
    </lineage>
</organism>
<dbReference type="EMBL" id="JTDY01003739">
    <property type="protein sequence ID" value="KOB69065.1"/>
    <property type="molecule type" value="Genomic_DNA"/>
</dbReference>
<proteinExistence type="predicted"/>
<accession>A0A0L7L0X0</accession>
<reference evidence="2 3" key="1">
    <citation type="journal article" date="2015" name="Genome Biol. Evol.">
        <title>The genome of winter moth (Operophtera brumata) provides a genomic perspective on sexual dimorphism and phenology.</title>
        <authorList>
            <person name="Derks M.F."/>
            <person name="Smit S."/>
            <person name="Salis L."/>
            <person name="Schijlen E."/>
            <person name="Bossers A."/>
            <person name="Mateman C."/>
            <person name="Pijl A.S."/>
            <person name="de Ridder D."/>
            <person name="Groenen M.A."/>
            <person name="Visser M.E."/>
            <person name="Megens H.J."/>
        </authorList>
    </citation>
    <scope>NUCLEOTIDE SEQUENCE [LARGE SCALE GENOMIC DNA]</scope>
    <source>
        <strain evidence="2">WM2013NL</strain>
        <tissue evidence="2">Head and thorax</tissue>
    </source>
</reference>
<feature type="signal peptide" evidence="1">
    <location>
        <begin position="1"/>
        <end position="32"/>
    </location>
</feature>
<evidence type="ECO:0000256" key="1">
    <source>
        <dbReference type="SAM" id="SignalP"/>
    </source>
</evidence>
<keyword evidence="3" id="KW-1185">Reference proteome</keyword>
<dbReference type="InterPro" id="IPR012464">
    <property type="entry name" value="DUF1676"/>
</dbReference>